<dbReference type="KEGG" id="ngr:NAEGRDRAFT_38926"/>
<gene>
    <name evidence="6" type="ORF">NAEGRDRAFT_38926</name>
</gene>
<accession>D2VDD7</accession>
<dbReference type="Pfam" id="PF03171">
    <property type="entry name" value="2OG-FeII_Oxy"/>
    <property type="match status" value="1"/>
</dbReference>
<dbReference type="InterPro" id="IPR044861">
    <property type="entry name" value="IPNS-like_FE2OG_OXY"/>
</dbReference>
<dbReference type="InParanoid" id="D2VDD7"/>
<feature type="domain" description="Isopenicillin N synthase-like Fe(2+) 2OG dioxygenase" evidence="5">
    <location>
        <begin position="210"/>
        <end position="301"/>
    </location>
</feature>
<evidence type="ECO:0000256" key="4">
    <source>
        <dbReference type="ARBA" id="ARBA00023004"/>
    </source>
</evidence>
<dbReference type="SUPFAM" id="SSF51197">
    <property type="entry name" value="Clavaminate synthase-like"/>
    <property type="match status" value="1"/>
</dbReference>
<dbReference type="PANTHER" id="PTHR10209">
    <property type="entry name" value="OXIDOREDUCTASE, 2OG-FE II OXYGENASE FAMILY PROTEIN"/>
    <property type="match status" value="1"/>
</dbReference>
<dbReference type="PANTHER" id="PTHR10209:SF874">
    <property type="entry name" value="2-OXOGLUTARATE (2OG) AND FE(II)-DEPENDENT OXYGENASE SUPERFAMILY PROTEIN"/>
    <property type="match status" value="1"/>
</dbReference>
<keyword evidence="6" id="KW-0223">Dioxygenase</keyword>
<dbReference type="EMBL" id="GG738864">
    <property type="protein sequence ID" value="EFC45214.1"/>
    <property type="molecule type" value="Genomic_DNA"/>
</dbReference>
<evidence type="ECO:0000256" key="3">
    <source>
        <dbReference type="ARBA" id="ARBA00023002"/>
    </source>
</evidence>
<keyword evidence="4" id="KW-0408">Iron</keyword>
<dbReference type="GO" id="GO:0046872">
    <property type="term" value="F:metal ion binding"/>
    <property type="evidence" value="ECO:0007669"/>
    <property type="project" value="UniProtKB-KW"/>
</dbReference>
<keyword evidence="3" id="KW-0560">Oxidoreductase</keyword>
<dbReference type="OrthoDB" id="10248513at2759"/>
<sequence length="341" mass="38574">MEEIQIVDLADYLSGNVKQEDVDRIYKSFRETSALIIRDPRVTFETASDFLDMMEDYYAQPTEVKMKDVHPEWSYQIGATPEKTERPRDNTEYIATSLPDDIESKPTPTKGTDPKWRFFHPVGNQNPETKFPGLNQPNVVPEAFKDIWMEKMDSWANNMVNAVGTVSEMLALGLGLEKDKLTSLLKYGRHLLAPTGSDLNKYNELGTVLAGFHFDLNFITIHSASRYPGLFIWLRSGKKLQVKVPKGCLLLQAGKQLEWLTGGTIMSGYHEVAVIPETLEAVERQKQAGRPLWRVSSTLFSHVAADEDIGPIKEEWKSEKYPSVLCGDYVISELKAINLSK</sequence>
<protein>
    <submittedName>
        <fullName evidence="6">Dioxygenase</fullName>
    </submittedName>
</protein>
<dbReference type="eggNOG" id="ENOG502QR0G">
    <property type="taxonomic scope" value="Eukaryota"/>
</dbReference>
<dbReference type="STRING" id="5762.D2VDD7"/>
<evidence type="ECO:0000256" key="2">
    <source>
        <dbReference type="ARBA" id="ARBA00022723"/>
    </source>
</evidence>
<evidence type="ECO:0000313" key="7">
    <source>
        <dbReference type="Proteomes" id="UP000006671"/>
    </source>
</evidence>
<dbReference type="RefSeq" id="XP_002677958.1">
    <property type="nucleotide sequence ID" value="XM_002677912.1"/>
</dbReference>
<evidence type="ECO:0000256" key="1">
    <source>
        <dbReference type="ARBA" id="ARBA00008056"/>
    </source>
</evidence>
<dbReference type="GO" id="GO:0051213">
    <property type="term" value="F:dioxygenase activity"/>
    <property type="evidence" value="ECO:0007669"/>
    <property type="project" value="UniProtKB-KW"/>
</dbReference>
<dbReference type="InterPro" id="IPR027443">
    <property type="entry name" value="IPNS-like_sf"/>
</dbReference>
<dbReference type="Proteomes" id="UP000006671">
    <property type="component" value="Unassembled WGS sequence"/>
</dbReference>
<evidence type="ECO:0000259" key="5">
    <source>
        <dbReference type="Pfam" id="PF03171"/>
    </source>
</evidence>
<reference evidence="6 7" key="1">
    <citation type="journal article" date="2010" name="Cell">
        <title>The genome of Naegleria gruberi illuminates early eukaryotic versatility.</title>
        <authorList>
            <person name="Fritz-Laylin L.K."/>
            <person name="Prochnik S.E."/>
            <person name="Ginger M.L."/>
            <person name="Dacks J.B."/>
            <person name="Carpenter M.L."/>
            <person name="Field M.C."/>
            <person name="Kuo A."/>
            <person name="Paredez A."/>
            <person name="Chapman J."/>
            <person name="Pham J."/>
            <person name="Shu S."/>
            <person name="Neupane R."/>
            <person name="Cipriano M."/>
            <person name="Mancuso J."/>
            <person name="Tu H."/>
            <person name="Salamov A."/>
            <person name="Lindquist E."/>
            <person name="Shapiro H."/>
            <person name="Lucas S."/>
            <person name="Grigoriev I.V."/>
            <person name="Cande W.Z."/>
            <person name="Fulton C."/>
            <person name="Rokhsar D.S."/>
            <person name="Dawson S.C."/>
        </authorList>
    </citation>
    <scope>NUCLEOTIDE SEQUENCE [LARGE SCALE GENOMIC DNA]</scope>
    <source>
        <strain evidence="6 7">NEG-M</strain>
    </source>
</reference>
<evidence type="ECO:0000313" key="6">
    <source>
        <dbReference type="EMBL" id="EFC45214.1"/>
    </source>
</evidence>
<dbReference type="GeneID" id="8857074"/>
<dbReference type="Gene3D" id="2.60.120.330">
    <property type="entry name" value="B-lactam Antibiotic, Isopenicillin N Synthase, Chain"/>
    <property type="match status" value="1"/>
</dbReference>
<keyword evidence="2" id="KW-0479">Metal-binding</keyword>
<organism evidence="7">
    <name type="scientific">Naegleria gruberi</name>
    <name type="common">Amoeba</name>
    <dbReference type="NCBI Taxonomy" id="5762"/>
    <lineage>
        <taxon>Eukaryota</taxon>
        <taxon>Discoba</taxon>
        <taxon>Heterolobosea</taxon>
        <taxon>Tetramitia</taxon>
        <taxon>Eutetramitia</taxon>
        <taxon>Vahlkampfiidae</taxon>
        <taxon>Naegleria</taxon>
    </lineage>
</organism>
<name>D2VDD7_NAEGR</name>
<keyword evidence="7" id="KW-1185">Reference proteome</keyword>
<dbReference type="AlphaFoldDB" id="D2VDD7"/>
<comment type="similarity">
    <text evidence="1">Belongs to the iron/ascorbate-dependent oxidoreductase family.</text>
</comment>
<dbReference type="OMA" id="HQPDPKC"/>
<proteinExistence type="inferred from homology"/>
<dbReference type="VEuPathDB" id="AmoebaDB:NAEGRDRAFT_38926"/>